<name>A0A370GWU0_9BACI</name>
<dbReference type="Gene3D" id="3.90.550.10">
    <property type="entry name" value="Spore Coat Polysaccharide Biosynthesis Protein SpsA, Chain A"/>
    <property type="match status" value="1"/>
</dbReference>
<organism evidence="1 2">
    <name type="scientific">Falsibacillus pallidus</name>
    <dbReference type="NCBI Taxonomy" id="493781"/>
    <lineage>
        <taxon>Bacteria</taxon>
        <taxon>Bacillati</taxon>
        <taxon>Bacillota</taxon>
        <taxon>Bacilli</taxon>
        <taxon>Bacillales</taxon>
        <taxon>Bacillaceae</taxon>
        <taxon>Falsibacillus</taxon>
    </lineage>
</organism>
<gene>
    <name evidence="1" type="ORF">DFR59_101382</name>
</gene>
<dbReference type="Proteomes" id="UP000255326">
    <property type="component" value="Unassembled WGS sequence"/>
</dbReference>
<dbReference type="AlphaFoldDB" id="A0A370GWU0"/>
<dbReference type="RefSeq" id="WP_114743927.1">
    <property type="nucleotide sequence ID" value="NZ_QQAY01000001.1"/>
</dbReference>
<comment type="caution">
    <text evidence="1">The sequence shown here is derived from an EMBL/GenBank/DDBJ whole genome shotgun (WGS) entry which is preliminary data.</text>
</comment>
<dbReference type="PANTHER" id="PTHR21485">
    <property type="entry name" value="HAD SUPERFAMILY MEMBERS CMAS AND KDSC"/>
    <property type="match status" value="1"/>
</dbReference>
<dbReference type="InterPro" id="IPR003329">
    <property type="entry name" value="Cytidylyl_trans"/>
</dbReference>
<protein>
    <submittedName>
        <fullName evidence="1">N-acylneuraminate cytidylyltransferase</fullName>
    </submittedName>
</protein>
<dbReference type="EMBL" id="QQAY01000001">
    <property type="protein sequence ID" value="RDI47720.1"/>
    <property type="molecule type" value="Genomic_DNA"/>
</dbReference>
<dbReference type="SUPFAM" id="SSF53448">
    <property type="entry name" value="Nucleotide-diphospho-sugar transferases"/>
    <property type="match status" value="1"/>
</dbReference>
<accession>A0A370GWU0</accession>
<dbReference type="Pfam" id="PF02348">
    <property type="entry name" value="CTP_transf_3"/>
    <property type="match status" value="1"/>
</dbReference>
<dbReference type="CDD" id="cd02513">
    <property type="entry name" value="CMP-NeuAc_Synthase"/>
    <property type="match status" value="1"/>
</dbReference>
<keyword evidence="2" id="KW-1185">Reference proteome</keyword>
<keyword evidence="1" id="KW-0548">Nucleotidyltransferase</keyword>
<sequence length="235" mass="26607">MKTIAIIPARGGSKGLKNKNILQLNGKPMIAYTIEAAFKSTVPDEVIVSTDSEQILNIAKQYGVDSPLRRPTHLAEDTTSTIEVIQHVIAERYANESVNVILLQPTSPLRTARHIQEAYQIYLERGIPVLSISEADTHPILMREIKNGFIVPFLPASSLNRRQDYPPYYQLNGAIYITDSSYIKAGRLYKDLSAPYVMDKESSIDIDDIYDFMLASYVMEKRGEKNDKYRPEDHL</sequence>
<evidence type="ECO:0000313" key="1">
    <source>
        <dbReference type="EMBL" id="RDI47720.1"/>
    </source>
</evidence>
<dbReference type="OrthoDB" id="9805604at2"/>
<dbReference type="InterPro" id="IPR029044">
    <property type="entry name" value="Nucleotide-diphossugar_trans"/>
</dbReference>
<proteinExistence type="predicted"/>
<keyword evidence="1" id="KW-0808">Transferase</keyword>
<dbReference type="PANTHER" id="PTHR21485:SF6">
    <property type="entry name" value="N-ACYLNEURAMINATE CYTIDYLYLTRANSFERASE-RELATED"/>
    <property type="match status" value="1"/>
</dbReference>
<dbReference type="GO" id="GO:0008781">
    <property type="term" value="F:N-acylneuraminate cytidylyltransferase activity"/>
    <property type="evidence" value="ECO:0007669"/>
    <property type="project" value="TreeGrafter"/>
</dbReference>
<reference evidence="1 2" key="1">
    <citation type="submission" date="2018-07" db="EMBL/GenBank/DDBJ databases">
        <title>Genomic Encyclopedia of Type Strains, Phase IV (KMG-IV): sequencing the most valuable type-strain genomes for metagenomic binning, comparative biology and taxonomic classification.</title>
        <authorList>
            <person name="Goeker M."/>
        </authorList>
    </citation>
    <scope>NUCLEOTIDE SEQUENCE [LARGE SCALE GENOMIC DNA]</scope>
    <source>
        <strain evidence="1 2">DSM 25281</strain>
    </source>
</reference>
<dbReference type="InterPro" id="IPR050793">
    <property type="entry name" value="CMP-NeuNAc_synthase"/>
</dbReference>
<evidence type="ECO:0000313" key="2">
    <source>
        <dbReference type="Proteomes" id="UP000255326"/>
    </source>
</evidence>